<gene>
    <name evidence="5" type="ORF">BO88DRAFT_377081</name>
</gene>
<dbReference type="InterPro" id="IPR011990">
    <property type="entry name" value="TPR-like_helical_dom_sf"/>
</dbReference>
<dbReference type="Gene3D" id="1.25.40.10">
    <property type="entry name" value="Tetratricopeptide repeat domain"/>
    <property type="match status" value="2"/>
</dbReference>
<accession>A0A319BSE3</accession>
<dbReference type="PROSITE" id="PS50005">
    <property type="entry name" value="TPR"/>
    <property type="match status" value="1"/>
</dbReference>
<evidence type="ECO:0000313" key="6">
    <source>
        <dbReference type="Proteomes" id="UP000248405"/>
    </source>
</evidence>
<dbReference type="SUPFAM" id="SSF48452">
    <property type="entry name" value="TPR-like"/>
    <property type="match status" value="1"/>
</dbReference>
<dbReference type="GO" id="GO:0005680">
    <property type="term" value="C:anaphase-promoting complex"/>
    <property type="evidence" value="ECO:0007669"/>
    <property type="project" value="UniProtKB-ARBA"/>
</dbReference>
<dbReference type="RefSeq" id="XP_025567944.1">
    <property type="nucleotide sequence ID" value="XM_025704385.1"/>
</dbReference>
<name>A0A319BSE3_ASPVC</name>
<protein>
    <submittedName>
        <fullName evidence="5">TPR-like protein</fullName>
    </submittedName>
</protein>
<dbReference type="PANTHER" id="PTHR12558:SF13">
    <property type="entry name" value="CELL DIVISION CYCLE PROTEIN 27 HOMOLOG"/>
    <property type="match status" value="1"/>
</dbReference>
<feature type="repeat" description="TPR" evidence="3">
    <location>
        <begin position="73"/>
        <end position="106"/>
    </location>
</feature>
<evidence type="ECO:0000256" key="2">
    <source>
        <dbReference type="ARBA" id="ARBA00038210"/>
    </source>
</evidence>
<dbReference type="AlphaFoldDB" id="A0A319BSE3"/>
<organism evidence="5 6">
    <name type="scientific">Aspergillus vadensis (strain CBS 113365 / IMI 142717 / IBT 24658)</name>
    <dbReference type="NCBI Taxonomy" id="1448311"/>
    <lineage>
        <taxon>Eukaryota</taxon>
        <taxon>Fungi</taxon>
        <taxon>Dikarya</taxon>
        <taxon>Ascomycota</taxon>
        <taxon>Pezizomycotina</taxon>
        <taxon>Eurotiomycetes</taxon>
        <taxon>Eurotiomycetidae</taxon>
        <taxon>Eurotiales</taxon>
        <taxon>Aspergillaceae</taxon>
        <taxon>Aspergillus</taxon>
        <taxon>Aspergillus subgen. Circumdati</taxon>
    </lineage>
</organism>
<feature type="compositionally biased region" description="Acidic residues" evidence="4">
    <location>
        <begin position="367"/>
        <end position="388"/>
    </location>
</feature>
<evidence type="ECO:0000313" key="5">
    <source>
        <dbReference type="EMBL" id="PYH74150.1"/>
    </source>
</evidence>
<dbReference type="GeneID" id="37208977"/>
<feature type="compositionally biased region" description="Basic residues" evidence="4">
    <location>
        <begin position="1"/>
        <end position="16"/>
    </location>
</feature>
<feature type="region of interest" description="Disordered" evidence="4">
    <location>
        <begin position="364"/>
        <end position="399"/>
    </location>
</feature>
<comment type="similarity">
    <text evidence="2">Belongs to the APC3/CDC27 family.</text>
</comment>
<dbReference type="CDD" id="cd24142">
    <property type="entry name" value="ACL4-like"/>
    <property type="match status" value="1"/>
</dbReference>
<evidence type="ECO:0000256" key="4">
    <source>
        <dbReference type="SAM" id="MobiDB-lite"/>
    </source>
</evidence>
<dbReference type="PANTHER" id="PTHR12558">
    <property type="entry name" value="CELL DIVISION CYCLE 16,23,27"/>
    <property type="match status" value="1"/>
</dbReference>
<proteinExistence type="inferred from homology"/>
<dbReference type="EMBL" id="KZ821614">
    <property type="protein sequence ID" value="PYH74150.1"/>
    <property type="molecule type" value="Genomic_DNA"/>
</dbReference>
<dbReference type="SMART" id="SM00028">
    <property type="entry name" value="TPR"/>
    <property type="match status" value="3"/>
</dbReference>
<keyword evidence="6" id="KW-1185">Reference proteome</keyword>
<keyword evidence="1 3" id="KW-0802">TPR repeat</keyword>
<evidence type="ECO:0000256" key="3">
    <source>
        <dbReference type="PROSITE-ProRule" id="PRU00339"/>
    </source>
</evidence>
<evidence type="ECO:0000256" key="1">
    <source>
        <dbReference type="ARBA" id="ARBA00022803"/>
    </source>
</evidence>
<dbReference type="OrthoDB" id="1914839at2759"/>
<dbReference type="Pfam" id="PF13424">
    <property type="entry name" value="TPR_12"/>
    <property type="match status" value="1"/>
</dbReference>
<dbReference type="InterPro" id="IPR019734">
    <property type="entry name" value="TPR_rpt"/>
</dbReference>
<feature type="region of interest" description="Disordered" evidence="4">
    <location>
        <begin position="1"/>
        <end position="37"/>
    </location>
</feature>
<dbReference type="PROSITE" id="PS50293">
    <property type="entry name" value="TPR_REGION"/>
    <property type="match status" value="1"/>
</dbReference>
<reference evidence="5" key="1">
    <citation type="submission" date="2016-12" db="EMBL/GenBank/DDBJ databases">
        <title>The genomes of Aspergillus section Nigri reveals drivers in fungal speciation.</title>
        <authorList>
            <consortium name="DOE Joint Genome Institute"/>
            <person name="Vesth T.C."/>
            <person name="Nybo J."/>
            <person name="Theobald S."/>
            <person name="Brandl J."/>
            <person name="Frisvad J.C."/>
            <person name="Nielsen K.F."/>
            <person name="Lyhne E.K."/>
            <person name="Kogle M.E."/>
            <person name="Kuo A."/>
            <person name="Riley R."/>
            <person name="Clum A."/>
            <person name="Nolan M."/>
            <person name="Lipzen A."/>
            <person name="Salamov A."/>
            <person name="Henrissat B."/>
            <person name="Wiebenga A."/>
            <person name="De Vries R.P."/>
            <person name="Grigoriev I.V."/>
            <person name="Mortensen U.H."/>
            <person name="Andersen M.R."/>
            <person name="Baker S.E."/>
        </authorList>
    </citation>
    <scope>NUCLEOTIDE SEQUENCE [LARGE SCALE GENOMIC DNA]</scope>
    <source>
        <strain evidence="5">CBS 113365</strain>
    </source>
</reference>
<dbReference type="Proteomes" id="UP000248405">
    <property type="component" value="Unassembled WGS sequence"/>
</dbReference>
<sequence>MGKSRPHNKKASKSRAKSVLGAGGSVSKQKMNEDPSKLLEQATIQLQTGQPDAALQLAQQALNNAPDNSPSQLVALNTVGEIYVELGEIDVAKQHFLRAIELDPNGTIPEAEGGGAEKFLWLAQLSEQGGKDSVQWFEKGVSSLRHIIQQLEQKPGPEEALELAEKKRKMANALCAVAEIYMTDLSWEEDAENRCESLITEALLVAPNAPEVLQTLASIRISQLRTEEAQAALRRSLDLWKDLPPEDLSIPDFATRISLSRLLMEVGMELEALEVLERLILEDDQSVEAWYLGGWCLQLLAGKQQAPKDADEEDGNTPEARRHASLVASREWLKQSLTLYDLVQYEDERLKEHALELVQEMNKEIGEDMDDDEAGEGEEDWEDEEIETAPDKVGSDRFPPAITRAKFIPAVRLRVANSSM</sequence>